<name>A0AAD7LQK7_QUISA</name>
<dbReference type="GO" id="GO:0016616">
    <property type="term" value="F:oxidoreductase activity, acting on the CH-OH group of donors, NAD or NADP as acceptor"/>
    <property type="evidence" value="ECO:0007669"/>
    <property type="project" value="TreeGrafter"/>
</dbReference>
<evidence type="ECO:0000313" key="5">
    <source>
        <dbReference type="Proteomes" id="UP001163823"/>
    </source>
</evidence>
<organism evidence="4 5">
    <name type="scientific">Quillaja saponaria</name>
    <name type="common">Soap bark tree</name>
    <dbReference type="NCBI Taxonomy" id="32244"/>
    <lineage>
        <taxon>Eukaryota</taxon>
        <taxon>Viridiplantae</taxon>
        <taxon>Streptophyta</taxon>
        <taxon>Embryophyta</taxon>
        <taxon>Tracheophyta</taxon>
        <taxon>Spermatophyta</taxon>
        <taxon>Magnoliopsida</taxon>
        <taxon>eudicotyledons</taxon>
        <taxon>Gunneridae</taxon>
        <taxon>Pentapetalae</taxon>
        <taxon>rosids</taxon>
        <taxon>fabids</taxon>
        <taxon>Fabales</taxon>
        <taxon>Quillajaceae</taxon>
        <taxon>Quillaja</taxon>
    </lineage>
</organism>
<protein>
    <submittedName>
        <fullName evidence="4">Anthocyanidin reductase-like</fullName>
    </submittedName>
</protein>
<dbReference type="Gene3D" id="3.40.50.720">
    <property type="entry name" value="NAD(P)-binding Rossmann-like Domain"/>
    <property type="match status" value="1"/>
</dbReference>
<gene>
    <name evidence="4" type="ORF">O6P43_017748</name>
</gene>
<keyword evidence="1" id="KW-0521">NADP</keyword>
<dbReference type="FunFam" id="3.40.50.720:FF:000645">
    <property type="entry name" value="Anthocyanidin reductase ((2S)-flavan-3-ol-forming)"/>
    <property type="match status" value="1"/>
</dbReference>
<sequence>MEITNSSSCKVCVTGGAGFIGSWLVKKLLDKGYTVHATLRNLKDEARVDLLKSLPHANVRLVLFEADIYNKNEFDKAIQGCDFVFHVATPLQHHESSQYKNISEAAIGGVRNIAMACIESGTVKKLIYTASTVSASPLKEDGSGYKDFMDETLWTSLNLPFSNNTDPRNTYTGSKTLAEKEILSYGNNGNGGGLEVVTLACGLVGGDMLFSSTSTLQTLSIFISQLTDNTDAYYTLRFLEDLDGKVPIVHVDDVCEAHIFCMENPSITGRYLCASSYVSTAEIANYYLQNYPEIHVKREYLDGPKREIKWASTKLIDKGFVYRYDTKMILDDCVKYARKMGYLQQKTS</sequence>
<keyword evidence="5" id="KW-1185">Reference proteome</keyword>
<dbReference type="PANTHER" id="PTHR10366:SF696">
    <property type="entry name" value="OS07G0601900 PROTEIN"/>
    <property type="match status" value="1"/>
</dbReference>
<keyword evidence="2" id="KW-0560">Oxidoreductase</keyword>
<dbReference type="InterPro" id="IPR050425">
    <property type="entry name" value="NAD(P)_dehydrat-like"/>
</dbReference>
<evidence type="ECO:0000313" key="4">
    <source>
        <dbReference type="EMBL" id="KAJ7962539.1"/>
    </source>
</evidence>
<proteinExistence type="predicted"/>
<evidence type="ECO:0000256" key="2">
    <source>
        <dbReference type="ARBA" id="ARBA00023002"/>
    </source>
</evidence>
<feature type="domain" description="NAD-dependent epimerase/dehydratase" evidence="3">
    <location>
        <begin position="11"/>
        <end position="266"/>
    </location>
</feature>
<dbReference type="SUPFAM" id="SSF51735">
    <property type="entry name" value="NAD(P)-binding Rossmann-fold domains"/>
    <property type="match status" value="1"/>
</dbReference>
<accession>A0AAD7LQK7</accession>
<evidence type="ECO:0000256" key="1">
    <source>
        <dbReference type="ARBA" id="ARBA00022857"/>
    </source>
</evidence>
<evidence type="ECO:0000259" key="3">
    <source>
        <dbReference type="Pfam" id="PF01370"/>
    </source>
</evidence>
<dbReference type="InterPro" id="IPR036291">
    <property type="entry name" value="NAD(P)-bd_dom_sf"/>
</dbReference>
<reference evidence="4" key="1">
    <citation type="journal article" date="2023" name="Science">
        <title>Elucidation of the pathway for biosynthesis of saponin adjuvants from the soapbark tree.</title>
        <authorList>
            <person name="Reed J."/>
            <person name="Orme A."/>
            <person name="El-Demerdash A."/>
            <person name="Owen C."/>
            <person name="Martin L.B.B."/>
            <person name="Misra R.C."/>
            <person name="Kikuchi S."/>
            <person name="Rejzek M."/>
            <person name="Martin A.C."/>
            <person name="Harkess A."/>
            <person name="Leebens-Mack J."/>
            <person name="Louveau T."/>
            <person name="Stephenson M.J."/>
            <person name="Osbourn A."/>
        </authorList>
    </citation>
    <scope>NUCLEOTIDE SEQUENCE</scope>
    <source>
        <tissue evidence="4">Leaf</tissue>
    </source>
</reference>
<dbReference type="AlphaFoldDB" id="A0AAD7LQK7"/>
<dbReference type="PANTHER" id="PTHR10366">
    <property type="entry name" value="NAD DEPENDENT EPIMERASE/DEHYDRATASE"/>
    <property type="match status" value="1"/>
</dbReference>
<comment type="caution">
    <text evidence="4">The sequence shown here is derived from an EMBL/GenBank/DDBJ whole genome shotgun (WGS) entry which is preliminary data.</text>
</comment>
<dbReference type="Proteomes" id="UP001163823">
    <property type="component" value="Chromosome 7"/>
</dbReference>
<dbReference type="InterPro" id="IPR001509">
    <property type="entry name" value="Epimerase_deHydtase"/>
</dbReference>
<dbReference type="CDD" id="cd08958">
    <property type="entry name" value="FR_SDR_e"/>
    <property type="match status" value="1"/>
</dbReference>
<dbReference type="EMBL" id="JARAOO010000007">
    <property type="protein sequence ID" value="KAJ7962539.1"/>
    <property type="molecule type" value="Genomic_DNA"/>
</dbReference>
<dbReference type="KEGG" id="qsa:O6P43_017748"/>
<dbReference type="Pfam" id="PF01370">
    <property type="entry name" value="Epimerase"/>
    <property type="match status" value="1"/>
</dbReference>